<dbReference type="AlphaFoldDB" id="A0A7E4W5M2"/>
<evidence type="ECO:0000313" key="3">
    <source>
        <dbReference type="WBParaSite" id="Pan_g73.t1"/>
    </source>
</evidence>
<evidence type="ECO:0000256" key="1">
    <source>
        <dbReference type="SAM" id="MobiDB-lite"/>
    </source>
</evidence>
<accession>A0A7E4W5M2</accession>
<feature type="compositionally biased region" description="Polar residues" evidence="1">
    <location>
        <begin position="129"/>
        <end position="138"/>
    </location>
</feature>
<keyword evidence="2" id="KW-1185">Reference proteome</keyword>
<protein>
    <submittedName>
        <fullName evidence="3">Uncharacterized protein</fullName>
    </submittedName>
</protein>
<name>A0A7E4W5M2_PANRE</name>
<organism evidence="2 3">
    <name type="scientific">Panagrellus redivivus</name>
    <name type="common">Microworm</name>
    <dbReference type="NCBI Taxonomy" id="6233"/>
    <lineage>
        <taxon>Eukaryota</taxon>
        <taxon>Metazoa</taxon>
        <taxon>Ecdysozoa</taxon>
        <taxon>Nematoda</taxon>
        <taxon>Chromadorea</taxon>
        <taxon>Rhabditida</taxon>
        <taxon>Tylenchina</taxon>
        <taxon>Panagrolaimomorpha</taxon>
        <taxon>Panagrolaimoidea</taxon>
        <taxon>Panagrolaimidae</taxon>
        <taxon>Panagrellus</taxon>
    </lineage>
</organism>
<proteinExistence type="predicted"/>
<sequence length="176" mass="18790">MTRKSNPLNTHRVEFRGEKQLAKQNSFMPMGTTKAIPSDFVLALVATQLSRIRLIAMAKKKTDRIYQQFAVGSVSARLSQLAPAGPPFLRKKGQRNPSSPPDNRGVLLAGNKPRKASKAGDASPRDGLTANSSMSALSDQDMEEVAPLSGSEAGGDSQPPSARDTEQDPDTSNASL</sequence>
<reference evidence="2" key="1">
    <citation type="journal article" date="2013" name="Genetics">
        <title>The draft genome and transcriptome of Panagrellus redivivus are shaped by the harsh demands of a free-living lifestyle.</title>
        <authorList>
            <person name="Srinivasan J."/>
            <person name="Dillman A.R."/>
            <person name="Macchietto M.G."/>
            <person name="Heikkinen L."/>
            <person name="Lakso M."/>
            <person name="Fracchia K.M."/>
            <person name="Antoshechkin I."/>
            <person name="Mortazavi A."/>
            <person name="Wong G."/>
            <person name="Sternberg P.W."/>
        </authorList>
    </citation>
    <scope>NUCLEOTIDE SEQUENCE [LARGE SCALE GENOMIC DNA]</scope>
    <source>
        <strain evidence="2">MT8872</strain>
    </source>
</reference>
<dbReference type="Proteomes" id="UP000492821">
    <property type="component" value="Unassembled WGS sequence"/>
</dbReference>
<feature type="region of interest" description="Disordered" evidence="1">
    <location>
        <begin position="83"/>
        <end position="176"/>
    </location>
</feature>
<evidence type="ECO:0000313" key="2">
    <source>
        <dbReference type="Proteomes" id="UP000492821"/>
    </source>
</evidence>
<reference evidence="3" key="2">
    <citation type="submission" date="2020-10" db="UniProtKB">
        <authorList>
            <consortium name="WormBaseParasite"/>
        </authorList>
    </citation>
    <scope>IDENTIFICATION</scope>
</reference>
<dbReference type="WBParaSite" id="Pan_g73.t1">
    <property type="protein sequence ID" value="Pan_g73.t1"/>
    <property type="gene ID" value="Pan_g73"/>
</dbReference>